<dbReference type="EMBL" id="ANJA01004412">
    <property type="protein sequence ID" value="ETO59078.1"/>
    <property type="molecule type" value="Genomic_DNA"/>
</dbReference>
<dbReference type="AlphaFoldDB" id="A0A080YXG7"/>
<gene>
    <name evidence="1" type="ORF">F444_22537</name>
</gene>
<evidence type="ECO:0000313" key="2">
    <source>
        <dbReference type="Proteomes" id="UP000028582"/>
    </source>
</evidence>
<comment type="caution">
    <text evidence="1">The sequence shown here is derived from an EMBL/GenBank/DDBJ whole genome shotgun (WGS) entry which is preliminary data.</text>
</comment>
<dbReference type="Proteomes" id="UP000028582">
    <property type="component" value="Unassembled WGS sequence"/>
</dbReference>
<protein>
    <submittedName>
        <fullName evidence="1">Uncharacterized protein</fullName>
    </submittedName>
</protein>
<proteinExistence type="predicted"/>
<evidence type="ECO:0000313" key="1">
    <source>
        <dbReference type="EMBL" id="ETO59078.1"/>
    </source>
</evidence>
<organism evidence="1 2">
    <name type="scientific">Phytophthora nicotianae P1976</name>
    <dbReference type="NCBI Taxonomy" id="1317066"/>
    <lineage>
        <taxon>Eukaryota</taxon>
        <taxon>Sar</taxon>
        <taxon>Stramenopiles</taxon>
        <taxon>Oomycota</taxon>
        <taxon>Peronosporomycetes</taxon>
        <taxon>Peronosporales</taxon>
        <taxon>Peronosporaceae</taxon>
        <taxon>Phytophthora</taxon>
    </lineage>
</organism>
<name>A0A080YXG7_PHYNI</name>
<sequence length="35" mass="3741">MAMIKSAICSSPNAAALQKQSNTLVREELVKAHLS</sequence>
<reference evidence="1 2" key="1">
    <citation type="submission" date="2013-11" db="EMBL/GenBank/DDBJ databases">
        <title>The Genome Sequence of Phytophthora parasitica P1976.</title>
        <authorList>
            <consortium name="The Broad Institute Genomics Platform"/>
            <person name="Russ C."/>
            <person name="Tyler B."/>
            <person name="Panabieres F."/>
            <person name="Shan W."/>
            <person name="Tripathy S."/>
            <person name="Grunwald N."/>
            <person name="Machado M."/>
            <person name="Johnson C.S."/>
            <person name="Walker B."/>
            <person name="Young S."/>
            <person name="Zeng Q."/>
            <person name="Gargeya S."/>
            <person name="Fitzgerald M."/>
            <person name="Haas B."/>
            <person name="Abouelleil A."/>
            <person name="Allen A.W."/>
            <person name="Alvarado L."/>
            <person name="Arachchi H.M."/>
            <person name="Berlin A.M."/>
            <person name="Chapman S.B."/>
            <person name="Gainer-Dewar J."/>
            <person name="Goldberg J."/>
            <person name="Griggs A."/>
            <person name="Gujja S."/>
            <person name="Hansen M."/>
            <person name="Howarth C."/>
            <person name="Imamovic A."/>
            <person name="Ireland A."/>
            <person name="Larimer J."/>
            <person name="McCowan C."/>
            <person name="Murphy C."/>
            <person name="Pearson M."/>
            <person name="Poon T.W."/>
            <person name="Priest M."/>
            <person name="Roberts A."/>
            <person name="Saif S."/>
            <person name="Shea T."/>
            <person name="Sisk P."/>
            <person name="Sykes S."/>
            <person name="Wortman J."/>
            <person name="Nusbaum C."/>
            <person name="Birren B."/>
        </authorList>
    </citation>
    <scope>NUCLEOTIDE SEQUENCE [LARGE SCALE GENOMIC DNA]</scope>
    <source>
        <strain evidence="1 2">P1976</strain>
    </source>
</reference>
<accession>A0A080YXG7</accession>